<accession>A0ABD2ATM2</accession>
<protein>
    <submittedName>
        <fullName evidence="1">Uncharacterized protein</fullName>
    </submittedName>
</protein>
<comment type="caution">
    <text evidence="1">The sequence shown here is derived from an EMBL/GenBank/DDBJ whole genome shotgun (WGS) entry which is preliminary data.</text>
</comment>
<reference evidence="1 2" key="1">
    <citation type="journal article" date="2024" name="Ann. Entomol. Soc. Am.">
        <title>Genomic analyses of the southern and eastern yellowjacket wasps (Hymenoptera: Vespidae) reveal evolutionary signatures of social life.</title>
        <authorList>
            <person name="Catto M.A."/>
            <person name="Caine P.B."/>
            <person name="Orr S.E."/>
            <person name="Hunt B.G."/>
            <person name="Goodisman M.A.D."/>
        </authorList>
    </citation>
    <scope>NUCLEOTIDE SEQUENCE [LARGE SCALE GENOMIC DNA]</scope>
    <source>
        <strain evidence="1">232</strain>
        <tissue evidence="1">Head and thorax</tissue>
    </source>
</reference>
<organism evidence="1 2">
    <name type="scientific">Vespula maculifrons</name>
    <name type="common">Eastern yellow jacket</name>
    <name type="synonym">Wasp</name>
    <dbReference type="NCBI Taxonomy" id="7453"/>
    <lineage>
        <taxon>Eukaryota</taxon>
        <taxon>Metazoa</taxon>
        <taxon>Ecdysozoa</taxon>
        <taxon>Arthropoda</taxon>
        <taxon>Hexapoda</taxon>
        <taxon>Insecta</taxon>
        <taxon>Pterygota</taxon>
        <taxon>Neoptera</taxon>
        <taxon>Endopterygota</taxon>
        <taxon>Hymenoptera</taxon>
        <taxon>Apocrita</taxon>
        <taxon>Aculeata</taxon>
        <taxon>Vespoidea</taxon>
        <taxon>Vespidae</taxon>
        <taxon>Vespinae</taxon>
        <taxon>Vespula</taxon>
    </lineage>
</organism>
<sequence length="48" mass="5462">DVAHHAKNQQTFRSNEKRIILFVILGQDAHPASINEDFKTSLQLCAKQ</sequence>
<evidence type="ECO:0000313" key="1">
    <source>
        <dbReference type="EMBL" id="KAL2723697.1"/>
    </source>
</evidence>
<dbReference type="Proteomes" id="UP001607303">
    <property type="component" value="Unassembled WGS sequence"/>
</dbReference>
<proteinExistence type="predicted"/>
<gene>
    <name evidence="1" type="ORF">V1477_018929</name>
</gene>
<dbReference type="AlphaFoldDB" id="A0ABD2ATM2"/>
<dbReference type="EMBL" id="JAYRBN010000113">
    <property type="protein sequence ID" value="KAL2723697.1"/>
    <property type="molecule type" value="Genomic_DNA"/>
</dbReference>
<evidence type="ECO:0000313" key="2">
    <source>
        <dbReference type="Proteomes" id="UP001607303"/>
    </source>
</evidence>
<feature type="non-terminal residue" evidence="1">
    <location>
        <position position="1"/>
    </location>
</feature>
<keyword evidence="2" id="KW-1185">Reference proteome</keyword>
<name>A0ABD2ATM2_VESMC</name>